<feature type="signal peptide" evidence="1">
    <location>
        <begin position="1"/>
        <end position="16"/>
    </location>
</feature>
<dbReference type="AlphaFoldDB" id="A0A177DJS0"/>
<reference evidence="5" key="2">
    <citation type="journal article" date="2019" name="bioRxiv">
        <title>Genomics, evolutionary history and diagnostics of the Alternaria alternata species group including apple and Asian pear pathotypes.</title>
        <authorList>
            <person name="Armitage A.D."/>
            <person name="Cockerton H.M."/>
            <person name="Sreenivasaprasad S."/>
            <person name="Woodhall J.W."/>
            <person name="Lane C.R."/>
            <person name="Harrison R.J."/>
            <person name="Clarkson J.P."/>
        </authorList>
    </citation>
    <scope>NUCLEOTIDE SEQUENCE [LARGE SCALE GENOMIC DNA]</scope>
    <source>
        <strain evidence="5">FERA 1177</strain>
    </source>
</reference>
<reference evidence="3" key="3">
    <citation type="journal article" date="2019" name="J. ISSAAS">
        <title>Genomics, evolutionary history and diagnostics of the Alternaria alternata species group including apple and Asian pear pathotypes.</title>
        <authorList>
            <person name="Armitage A.D."/>
            <person name="Cockerton H.M."/>
            <person name="Sreenivasaprasad S."/>
            <person name="Woodhall J."/>
            <person name="Lane C."/>
            <person name="Harrison R.J."/>
            <person name="Clarkson J.P."/>
        </authorList>
    </citation>
    <scope>NUCLEOTIDE SEQUENCE</scope>
    <source>
        <strain evidence="3">FERA 1177</strain>
    </source>
</reference>
<organism evidence="2 4">
    <name type="scientific">Alternaria alternata</name>
    <name type="common">Alternaria rot fungus</name>
    <name type="synonym">Torula alternata</name>
    <dbReference type="NCBI Taxonomy" id="5599"/>
    <lineage>
        <taxon>Eukaryota</taxon>
        <taxon>Fungi</taxon>
        <taxon>Dikarya</taxon>
        <taxon>Ascomycota</taxon>
        <taxon>Pezizomycotina</taxon>
        <taxon>Dothideomycetes</taxon>
        <taxon>Pleosporomycetidae</taxon>
        <taxon>Pleosporales</taxon>
        <taxon>Pleosporineae</taxon>
        <taxon>Pleosporaceae</taxon>
        <taxon>Alternaria</taxon>
        <taxon>Alternaria sect. Alternaria</taxon>
        <taxon>Alternaria alternata complex</taxon>
    </lineage>
</organism>
<dbReference type="OMA" id="SQGHECK"/>
<sequence length="94" mass="10436">MKAITVFFALAAAITASTVSTTNEGEKLVARDANCDFCFERFDFCIKNGHTEGQTGCKQTCVEHVCHVYRSQGHECKDCGGVFDKCREKSRYAL</sequence>
<dbReference type="EMBL" id="KV441481">
    <property type="protein sequence ID" value="OAG19292.1"/>
    <property type="molecule type" value="Genomic_DNA"/>
</dbReference>
<dbReference type="KEGG" id="aalt:CC77DRAFT_1095799"/>
<dbReference type="VEuPathDB" id="FungiDB:CC77DRAFT_1095799"/>
<evidence type="ECO:0000313" key="3">
    <source>
        <dbReference type="EMBL" id="RYN70740.1"/>
    </source>
</evidence>
<dbReference type="EMBL" id="PDXD01000038">
    <property type="protein sequence ID" value="RYN70740.1"/>
    <property type="molecule type" value="Genomic_DNA"/>
</dbReference>
<proteinExistence type="predicted"/>
<dbReference type="Proteomes" id="UP000291422">
    <property type="component" value="Unassembled WGS sequence"/>
</dbReference>
<keyword evidence="4" id="KW-1185">Reference proteome</keyword>
<reference evidence="2 4" key="1">
    <citation type="submission" date="2016-05" db="EMBL/GenBank/DDBJ databases">
        <title>Comparative analysis of secretome profiles of manganese(II)-oxidizing ascomycete fungi.</title>
        <authorList>
            <consortium name="DOE Joint Genome Institute"/>
            <person name="Zeiner C.A."/>
            <person name="Purvine S.O."/>
            <person name="Zink E.M."/>
            <person name="Wu S."/>
            <person name="Pasa-Tolic L."/>
            <person name="Chaput D.L."/>
            <person name="Haridas S."/>
            <person name="Grigoriev I.V."/>
            <person name="Santelli C.M."/>
            <person name="Hansel C.M."/>
        </authorList>
    </citation>
    <scope>NUCLEOTIDE SEQUENCE [LARGE SCALE GENOMIC DNA]</scope>
    <source>
        <strain evidence="2 4">SRC1lrK2f</strain>
    </source>
</reference>
<dbReference type="Proteomes" id="UP000077248">
    <property type="component" value="Unassembled WGS sequence"/>
</dbReference>
<evidence type="ECO:0000313" key="2">
    <source>
        <dbReference type="EMBL" id="OAG19292.1"/>
    </source>
</evidence>
<evidence type="ECO:0000256" key="1">
    <source>
        <dbReference type="SAM" id="SignalP"/>
    </source>
</evidence>
<keyword evidence="1" id="KW-0732">Signal</keyword>
<evidence type="ECO:0000313" key="5">
    <source>
        <dbReference type="Proteomes" id="UP000291422"/>
    </source>
</evidence>
<dbReference type="GeneID" id="29115405"/>
<feature type="chain" id="PRO_5040569704" evidence="1">
    <location>
        <begin position="17"/>
        <end position="94"/>
    </location>
</feature>
<dbReference type="RefSeq" id="XP_018384713.1">
    <property type="nucleotide sequence ID" value="XM_018529811.1"/>
</dbReference>
<accession>A0A177DJS0</accession>
<evidence type="ECO:0000313" key="4">
    <source>
        <dbReference type="Proteomes" id="UP000077248"/>
    </source>
</evidence>
<name>A0A177DJS0_ALTAL</name>
<protein>
    <submittedName>
        <fullName evidence="2">Uncharacterized protein</fullName>
    </submittedName>
</protein>
<gene>
    <name evidence="3" type="ORF">AA0117_g10299</name>
    <name evidence="2" type="ORF">CC77DRAFT_1095799</name>
</gene>